<reference evidence="2" key="1">
    <citation type="submission" date="2022-07" db="EMBL/GenBank/DDBJ databases">
        <title>Genome Sequence of Physisporinus lineatus.</title>
        <authorList>
            <person name="Buettner E."/>
        </authorList>
    </citation>
    <scope>NUCLEOTIDE SEQUENCE</scope>
    <source>
        <strain evidence="2">VT162</strain>
    </source>
</reference>
<evidence type="ECO:0000256" key="1">
    <source>
        <dbReference type="SAM" id="MobiDB-lite"/>
    </source>
</evidence>
<keyword evidence="3" id="KW-1185">Reference proteome</keyword>
<organism evidence="2 3">
    <name type="scientific">Meripilus lineatus</name>
    <dbReference type="NCBI Taxonomy" id="2056292"/>
    <lineage>
        <taxon>Eukaryota</taxon>
        <taxon>Fungi</taxon>
        <taxon>Dikarya</taxon>
        <taxon>Basidiomycota</taxon>
        <taxon>Agaricomycotina</taxon>
        <taxon>Agaricomycetes</taxon>
        <taxon>Polyporales</taxon>
        <taxon>Meripilaceae</taxon>
        <taxon>Meripilus</taxon>
    </lineage>
</organism>
<dbReference type="AlphaFoldDB" id="A0AAD5V416"/>
<dbReference type="InterPro" id="IPR009003">
    <property type="entry name" value="Peptidase_S1_PA"/>
</dbReference>
<dbReference type="Proteomes" id="UP001212997">
    <property type="component" value="Unassembled WGS sequence"/>
</dbReference>
<evidence type="ECO:0000313" key="2">
    <source>
        <dbReference type="EMBL" id="KAJ3483752.1"/>
    </source>
</evidence>
<feature type="compositionally biased region" description="Polar residues" evidence="1">
    <location>
        <begin position="1"/>
        <end position="12"/>
    </location>
</feature>
<feature type="region of interest" description="Disordered" evidence="1">
    <location>
        <begin position="1"/>
        <end position="26"/>
    </location>
</feature>
<protein>
    <submittedName>
        <fullName evidence="2">Uncharacterized protein</fullName>
    </submittedName>
</protein>
<comment type="caution">
    <text evidence="2">The sequence shown here is derived from an EMBL/GenBank/DDBJ whole genome shotgun (WGS) entry which is preliminary data.</text>
</comment>
<evidence type="ECO:0000313" key="3">
    <source>
        <dbReference type="Proteomes" id="UP001212997"/>
    </source>
</evidence>
<gene>
    <name evidence="2" type="ORF">NLI96_g6116</name>
</gene>
<dbReference type="EMBL" id="JANAWD010000216">
    <property type="protein sequence ID" value="KAJ3483752.1"/>
    <property type="molecule type" value="Genomic_DNA"/>
</dbReference>
<accession>A0AAD5V416</accession>
<sequence>MAHGPSTTSEIPTNIPHASLSSQQPNASVHYPDLMESRYYYWGIHSTPPLLVRSSINATWQQPYGYHANPKMKEIRPFESHAIQAVWEGNLALRILDILDSHHIQWTSIDVFRFGWVNESPSFPTLWIGVKKPEGFDSMGDEEKERYLHQLGAVIPECLKLLRQYDILDVEVEIRHSVVTRCMQLKTPNYSDVCPDARSPFTTAVGHPIGSDLHDHRGSGGFFFTAEGKDNRLLLVTCGHIFNDGHDNLLYDNRNHAQAPRNVVLIGGDAAFESYVKDHKQKVKHEADLFNALVGGIGPPGSDSAEYRKRIQDSLERRMELSRISWELQKSWDTIYKRTLGRVVLLPPNNTEPTTRVSPKAQIPAVDAPYPDDWAVIEVDSSKVNGANFTSNILDLGNKFSFSDRIQMFGGEAPASSPDRLLRLRGPISETKMNRPFKVLKRGLGTNVTVGQSNPTGLCSYFRFLPNTDSGRIEQSVRLKGWAIVPIPDLIGRQGAFSGGGDSGSVVVDPKGRLGGIIFGGSSTEEGSPQYISYAIPLFHLHKRMEDFGLGDPDFEPVLSRRI</sequence>
<name>A0AAD5V416_9APHY</name>
<proteinExistence type="predicted"/>
<dbReference type="SUPFAM" id="SSF50494">
    <property type="entry name" value="Trypsin-like serine proteases"/>
    <property type="match status" value="2"/>
</dbReference>